<dbReference type="SMART" id="SM00748">
    <property type="entry name" value="HEPN"/>
    <property type="match status" value="1"/>
</dbReference>
<dbReference type="AlphaFoldDB" id="H1KX83"/>
<dbReference type="EMBL" id="AGJL01000007">
    <property type="protein sequence ID" value="EHP88514.1"/>
    <property type="molecule type" value="Genomic_DNA"/>
</dbReference>
<name>H1KX83_9EURY</name>
<protein>
    <submittedName>
        <fullName evidence="2">HEPN domain protein</fullName>
    </submittedName>
</protein>
<dbReference type="Pfam" id="PF05168">
    <property type="entry name" value="HEPN"/>
    <property type="match status" value="1"/>
</dbReference>
<dbReference type="SUPFAM" id="SSF81593">
    <property type="entry name" value="Nucleotidyltransferase substrate binding subunit/domain"/>
    <property type="match status" value="1"/>
</dbReference>
<keyword evidence="3" id="KW-1185">Reference proteome</keyword>
<evidence type="ECO:0000313" key="3">
    <source>
        <dbReference type="Proteomes" id="UP000003706"/>
    </source>
</evidence>
<dbReference type="InterPro" id="IPR007842">
    <property type="entry name" value="HEPN_dom"/>
</dbReference>
<sequence length="146" mass="17211">MEHSRVNLSKYFLSMAEEDLEIAKVLLKTEHYAGSVFHSQQCIEKSIKSVLILFGVFIKTHYVSNLLVRNLDKFDEYWKERFDSLLPIIRELERHWALPRYPEPMGEEVWNPLDNYTKEDAEECIKNAEEVLKVVNGFLKEKYGLG</sequence>
<organism evidence="2 3">
    <name type="scientific">Methanotorris formicicus Mc-S-70</name>
    <dbReference type="NCBI Taxonomy" id="647171"/>
    <lineage>
        <taxon>Archaea</taxon>
        <taxon>Methanobacteriati</taxon>
        <taxon>Methanobacteriota</taxon>
        <taxon>Methanomada group</taxon>
        <taxon>Methanococci</taxon>
        <taxon>Methanococcales</taxon>
        <taxon>Methanocaldococcaceae</taxon>
        <taxon>Methanotorris</taxon>
    </lineage>
</organism>
<reference evidence="2 3" key="1">
    <citation type="submission" date="2011-09" db="EMBL/GenBank/DDBJ databases">
        <title>The draft genome of Methanotorris formicicus Mc-S-70.</title>
        <authorList>
            <consortium name="US DOE Joint Genome Institute (JGI-PGF)"/>
            <person name="Lucas S."/>
            <person name="Han J."/>
            <person name="Lapidus A."/>
            <person name="Cheng J.-F."/>
            <person name="Goodwin L."/>
            <person name="Pitluck S."/>
            <person name="Peters L."/>
            <person name="Land M.L."/>
            <person name="Hauser L."/>
            <person name="Sieprawska-Lupa M."/>
            <person name="Takai K."/>
            <person name="Miyazaki J."/>
            <person name="Whitman W."/>
            <person name="Woyke T.J."/>
        </authorList>
    </citation>
    <scope>NUCLEOTIDE SEQUENCE [LARGE SCALE GENOMIC DNA]</scope>
    <source>
        <strain evidence="2 3">Mc-S-70</strain>
    </source>
</reference>
<proteinExistence type="predicted"/>
<dbReference type="Gene3D" id="1.20.120.330">
    <property type="entry name" value="Nucleotidyltransferases domain 2"/>
    <property type="match status" value="1"/>
</dbReference>
<dbReference type="PROSITE" id="PS50910">
    <property type="entry name" value="HEPN"/>
    <property type="match status" value="1"/>
</dbReference>
<dbReference type="Proteomes" id="UP000003706">
    <property type="component" value="Unassembled WGS sequence"/>
</dbReference>
<evidence type="ECO:0000259" key="1">
    <source>
        <dbReference type="PROSITE" id="PS50910"/>
    </source>
</evidence>
<accession>H1KX83</accession>
<feature type="domain" description="HEPN" evidence="1">
    <location>
        <begin position="13"/>
        <end position="131"/>
    </location>
</feature>
<evidence type="ECO:0000313" key="2">
    <source>
        <dbReference type="EMBL" id="EHP88514.1"/>
    </source>
</evidence>
<comment type="caution">
    <text evidence="2">The sequence shown here is derived from an EMBL/GenBank/DDBJ whole genome shotgun (WGS) entry which is preliminary data.</text>
</comment>
<dbReference type="RefSeq" id="WP_007043852.1">
    <property type="nucleotide sequence ID" value="NZ_AGJL01000007.1"/>
</dbReference>
<dbReference type="STRING" id="647171.MetfoDRAFT_0406"/>
<dbReference type="OrthoDB" id="103526at2157"/>
<gene>
    <name evidence="2" type="ORF">MetfoDRAFT_0406</name>
</gene>